<dbReference type="CDD" id="cd00610">
    <property type="entry name" value="OAT_like"/>
    <property type="match status" value="1"/>
</dbReference>
<dbReference type="InterPro" id="IPR015421">
    <property type="entry name" value="PyrdxlP-dep_Trfase_major"/>
</dbReference>
<keyword evidence="4 5" id="KW-0663">Pyridoxal phosphate</keyword>
<feature type="binding site" evidence="5">
    <location>
        <position position="137"/>
    </location>
    <ligand>
        <name>N(2)-acetyl-L-ornithine</name>
        <dbReference type="ChEBI" id="CHEBI:57805"/>
    </ligand>
</feature>
<dbReference type="InterPro" id="IPR005814">
    <property type="entry name" value="Aminotrans_3"/>
</dbReference>
<dbReference type="InterPro" id="IPR050103">
    <property type="entry name" value="Class-III_PLP-dep_AT"/>
</dbReference>
<protein>
    <recommendedName>
        <fullName evidence="5">Acetylornithine aminotransferase</fullName>
        <shortName evidence="5">ACOAT</shortName>
        <ecNumber evidence="5">2.6.1.11</ecNumber>
    </recommendedName>
</protein>
<dbReference type="GO" id="GO:0005737">
    <property type="term" value="C:cytoplasm"/>
    <property type="evidence" value="ECO:0007669"/>
    <property type="project" value="UniProtKB-SubCell"/>
</dbReference>
<dbReference type="GO" id="GO:0030170">
    <property type="term" value="F:pyridoxal phosphate binding"/>
    <property type="evidence" value="ECO:0007669"/>
    <property type="project" value="InterPro"/>
</dbReference>
<accession>A0A5Z1VBW8</accession>
<feature type="binding site" evidence="5">
    <location>
        <begin position="102"/>
        <end position="103"/>
    </location>
    <ligand>
        <name>pyridoxal 5'-phosphate</name>
        <dbReference type="ChEBI" id="CHEBI:597326"/>
    </ligand>
</feature>
<evidence type="ECO:0000256" key="3">
    <source>
        <dbReference type="ARBA" id="ARBA00022679"/>
    </source>
</evidence>
<dbReference type="Gene3D" id="3.40.640.10">
    <property type="entry name" value="Type I PLP-dependent aspartate aminotransferase-like (Major domain)"/>
    <property type="match status" value="1"/>
</dbReference>
<comment type="pathway">
    <text evidence="5">Amino-acid biosynthesis; L-arginine biosynthesis; N(2)-acetyl-L-ornithine from L-glutamate: step 4/4.</text>
</comment>
<dbReference type="Pfam" id="PF00202">
    <property type="entry name" value="Aminotran_3"/>
    <property type="match status" value="1"/>
</dbReference>
<evidence type="ECO:0000313" key="8">
    <source>
        <dbReference type="EMBL" id="EAL4185794.1"/>
    </source>
</evidence>
<dbReference type="Gene3D" id="3.90.1150.10">
    <property type="entry name" value="Aspartate Aminotransferase, domain 1"/>
    <property type="match status" value="1"/>
</dbReference>
<feature type="binding site" evidence="5">
    <location>
        <position position="134"/>
    </location>
    <ligand>
        <name>pyridoxal 5'-phosphate</name>
        <dbReference type="ChEBI" id="CHEBI:597326"/>
    </ligand>
</feature>
<dbReference type="NCBIfam" id="TIGR00707">
    <property type="entry name" value="argD"/>
    <property type="match status" value="1"/>
</dbReference>
<keyword evidence="5" id="KW-0055">Arginine biosynthesis</keyword>
<dbReference type="AlphaFoldDB" id="A0A5Z1VBW8"/>
<comment type="caution">
    <text evidence="8">The sequence shown here is derived from an EMBL/GenBank/DDBJ whole genome shotgun (WGS) entry which is preliminary data.</text>
</comment>
<evidence type="ECO:0000256" key="2">
    <source>
        <dbReference type="ARBA" id="ARBA00022605"/>
    </source>
</evidence>
<dbReference type="GO" id="GO:0042802">
    <property type="term" value="F:identical protein binding"/>
    <property type="evidence" value="ECO:0007669"/>
    <property type="project" value="TreeGrafter"/>
</dbReference>
<dbReference type="EMBL" id="AACHGX010000013">
    <property type="protein sequence ID" value="EAK5620160.1"/>
    <property type="molecule type" value="Genomic_DNA"/>
</dbReference>
<dbReference type="GO" id="GO:0006526">
    <property type="term" value="P:L-arginine biosynthetic process"/>
    <property type="evidence" value="ECO:0007669"/>
    <property type="project" value="UniProtKB-UniRule"/>
</dbReference>
<evidence type="ECO:0000313" key="7">
    <source>
        <dbReference type="EMBL" id="EAK5620449.1"/>
    </source>
</evidence>
<evidence type="ECO:0000256" key="1">
    <source>
        <dbReference type="ARBA" id="ARBA00022576"/>
    </source>
</evidence>
<dbReference type="FunFam" id="3.40.640.10:FF:000004">
    <property type="entry name" value="Acetylornithine aminotransferase"/>
    <property type="match status" value="1"/>
</dbReference>
<reference evidence="6" key="2">
    <citation type="submission" date="2018-06" db="EMBL/GenBank/DDBJ databases">
        <authorList>
            <consortium name="NARMS: The National Antimicrobial Resistance Monitoring System"/>
        </authorList>
    </citation>
    <scope>NUCLEOTIDE SEQUENCE</scope>
    <source>
        <strain evidence="9">CVM N17C057</strain>
        <strain evidence="6">FSIS11807354</strain>
    </source>
</reference>
<comment type="subcellular location">
    <subcellularLocation>
        <location evidence="5">Cytoplasm</location>
    </subcellularLocation>
</comment>
<feature type="binding site" evidence="5">
    <location>
        <position position="277"/>
    </location>
    <ligand>
        <name>N(2)-acetyl-L-ornithine</name>
        <dbReference type="ChEBI" id="CHEBI:57805"/>
    </ligand>
</feature>
<dbReference type="EC" id="2.6.1.11" evidence="5"/>
<dbReference type="PANTHER" id="PTHR11986:SF79">
    <property type="entry name" value="ACETYLORNITHINE AMINOTRANSFERASE, MITOCHONDRIAL"/>
    <property type="match status" value="1"/>
</dbReference>
<keyword evidence="2 5" id="KW-0028">Amino-acid biosynthesis</keyword>
<dbReference type="EMBL" id="AACQKE010000012">
    <property type="protein sequence ID" value="EAL6854911.1"/>
    <property type="molecule type" value="Genomic_DNA"/>
</dbReference>
<comment type="subunit">
    <text evidence="5">Homodimer.</text>
</comment>
<feature type="binding site" evidence="5">
    <location>
        <position position="278"/>
    </location>
    <ligand>
        <name>pyridoxal 5'-phosphate</name>
        <dbReference type="ChEBI" id="CHEBI:597326"/>
    </ligand>
</feature>
<dbReference type="PANTHER" id="PTHR11986">
    <property type="entry name" value="AMINOTRANSFERASE CLASS III"/>
    <property type="match status" value="1"/>
</dbReference>
<dbReference type="PIRSF" id="PIRSF000521">
    <property type="entry name" value="Transaminase_4ab_Lys_Orn"/>
    <property type="match status" value="1"/>
</dbReference>
<dbReference type="PROSITE" id="PS00600">
    <property type="entry name" value="AA_TRANSFER_CLASS_3"/>
    <property type="match status" value="1"/>
</dbReference>
<dbReference type="InterPro" id="IPR015422">
    <property type="entry name" value="PyrdxlP-dep_Trfase_small"/>
</dbReference>
<keyword evidence="3 5" id="KW-0808">Transferase</keyword>
<feature type="modified residue" description="N6-(pyridoxal phosphate)lysine" evidence="5">
    <location>
        <position position="248"/>
    </location>
</feature>
<comment type="similarity">
    <text evidence="5">Belongs to the class-III pyridoxal-phosphate-dependent aminotransferase family. ArgD subfamily.</text>
</comment>
<comment type="catalytic activity">
    <reaction evidence="5">
        <text>N(2)-acetyl-L-ornithine + 2-oxoglutarate = N-acetyl-L-glutamate 5-semialdehyde + L-glutamate</text>
        <dbReference type="Rhea" id="RHEA:18049"/>
        <dbReference type="ChEBI" id="CHEBI:16810"/>
        <dbReference type="ChEBI" id="CHEBI:29123"/>
        <dbReference type="ChEBI" id="CHEBI:29985"/>
        <dbReference type="ChEBI" id="CHEBI:57805"/>
        <dbReference type="EC" id="2.6.1.11"/>
    </reaction>
</comment>
<name>A0A5Z1VBW8_CAMCO</name>
<reference evidence="8" key="1">
    <citation type="submission" date="2018-05" db="EMBL/GenBank/DDBJ databases">
        <authorList>
            <consortium name="GenomeTrakr network: Whole genome sequencing for foodborne pathogen traceback"/>
        </authorList>
    </citation>
    <scope>NUCLEOTIDE SEQUENCE</scope>
    <source>
        <strain evidence="8">NC_C6641</strain>
    </source>
</reference>
<dbReference type="SUPFAM" id="SSF53383">
    <property type="entry name" value="PLP-dependent transferases"/>
    <property type="match status" value="1"/>
</dbReference>
<evidence type="ECO:0000313" key="6">
    <source>
        <dbReference type="EMBL" id="EAK5620160.1"/>
    </source>
</evidence>
<dbReference type="HAMAP" id="MF_01107">
    <property type="entry name" value="ArgD_aminotrans_3"/>
    <property type="match status" value="1"/>
</dbReference>
<comment type="cofactor">
    <cofactor evidence="5">
        <name>pyridoxal 5'-phosphate</name>
        <dbReference type="ChEBI" id="CHEBI:597326"/>
    </cofactor>
    <text evidence="5">Binds 1 pyridoxal phosphate per subunit.</text>
</comment>
<dbReference type="UniPathway" id="UPA00068">
    <property type="reaction ID" value="UER00109"/>
</dbReference>
<dbReference type="GO" id="GO:0003992">
    <property type="term" value="F:N2-acetyl-L-ornithine:2-oxoglutarate 5-aminotransferase activity"/>
    <property type="evidence" value="ECO:0007669"/>
    <property type="project" value="UniProtKB-UniRule"/>
</dbReference>
<dbReference type="InterPro" id="IPR004636">
    <property type="entry name" value="AcOrn/SuccOrn_fam"/>
</dbReference>
<dbReference type="OrthoDB" id="9801834at2"/>
<feature type="binding site" evidence="5">
    <location>
        <begin position="219"/>
        <end position="222"/>
    </location>
    <ligand>
        <name>pyridoxal 5'-phosphate</name>
        <dbReference type="ChEBI" id="CHEBI:597326"/>
    </ligand>
</feature>
<evidence type="ECO:0000256" key="4">
    <source>
        <dbReference type="ARBA" id="ARBA00022898"/>
    </source>
</evidence>
<organism evidence="8">
    <name type="scientific">Campylobacter coli</name>
    <dbReference type="NCBI Taxonomy" id="195"/>
    <lineage>
        <taxon>Bacteria</taxon>
        <taxon>Pseudomonadati</taxon>
        <taxon>Campylobacterota</taxon>
        <taxon>Epsilonproteobacteria</taxon>
        <taxon>Campylobacterales</taxon>
        <taxon>Campylobacteraceae</taxon>
        <taxon>Campylobacter</taxon>
    </lineage>
</organism>
<dbReference type="InterPro" id="IPR015424">
    <property type="entry name" value="PyrdxlP-dep_Trfase"/>
</dbReference>
<dbReference type="EMBL" id="AACHGX010000035">
    <property type="protein sequence ID" value="EAK5620449.1"/>
    <property type="molecule type" value="Genomic_DNA"/>
</dbReference>
<dbReference type="InterPro" id="IPR049704">
    <property type="entry name" value="Aminotrans_3_PPA_site"/>
</dbReference>
<dbReference type="NCBIfam" id="NF002325">
    <property type="entry name" value="PRK01278.1"/>
    <property type="match status" value="1"/>
</dbReference>
<sequence>MKMNYKEQSHIIPTYKRFDIVLESGEGVYLLDDKGKKYLDFSSGIGVCTLGYNHAEFNAKIKAQVDKLLHTSNLYYNENIAQAAKHLAKASGLERVFFTNSGAESIEGAMKVARKYAFNKGIKGGNFIAFKHSFHGRTLGALSLTANEKYQKPFKPLISGVKFAKYNDFSSVERLVNEKTCAIILESVQGEGGVNPAQKDFYKALRKLCDEKDILLIADEIQCGMGRSGKFFAYEHSGILPDVMTSAKALGCGLSVGAFVVSEKVAQKSLEAGDHGSTYGGNPLVCAGVNAVFEIFKKEKILENVSKLTPYLEQSLENLIKEFRFCKKRKGLGFMQGLSLDKSVKVAEVIKKCQENSLLLISCGENDLRFLPPLIIEKSHIDEMSEKLRKVFKSFE</sequence>
<keyword evidence="1 5" id="KW-0032">Aminotransferase</keyword>
<comment type="miscellaneous">
    <text evidence="5">May also have succinyldiaminopimelate aminotransferase activity, thus carrying out the corresponding step in lysine biosynthesis.</text>
</comment>
<dbReference type="RefSeq" id="WP_072233359.1">
    <property type="nucleotide sequence ID" value="NZ_CP189748.1"/>
</dbReference>
<keyword evidence="5" id="KW-0963">Cytoplasm</keyword>
<evidence type="ECO:0000313" key="9">
    <source>
        <dbReference type="EMBL" id="EAL6854911.1"/>
    </source>
</evidence>
<gene>
    <name evidence="5" type="primary">argD</name>
    <name evidence="6" type="ORF">C5K60_08050</name>
    <name evidence="7" type="ORF">C5K60_09580</name>
    <name evidence="8" type="ORF">CYT24_07700</name>
    <name evidence="9" type="ORF">DST87_07005</name>
</gene>
<proteinExistence type="inferred from homology"/>
<dbReference type="EMBL" id="AACOBW010000011">
    <property type="protein sequence ID" value="EAL4185794.1"/>
    <property type="molecule type" value="Genomic_DNA"/>
</dbReference>
<evidence type="ECO:0000256" key="5">
    <source>
        <dbReference type="HAMAP-Rule" id="MF_01107"/>
    </source>
</evidence>